<comment type="caution">
    <text evidence="1">The sequence shown here is derived from an EMBL/GenBank/DDBJ whole genome shotgun (WGS) entry which is preliminary data.</text>
</comment>
<feature type="non-terminal residue" evidence="1">
    <location>
        <position position="230"/>
    </location>
</feature>
<evidence type="ECO:0000313" key="2">
    <source>
        <dbReference type="Proteomes" id="UP000189670"/>
    </source>
</evidence>
<dbReference type="Proteomes" id="UP000189670">
    <property type="component" value="Unassembled WGS sequence"/>
</dbReference>
<reference evidence="2" key="1">
    <citation type="submission" date="2012-11" db="EMBL/GenBank/DDBJ databases">
        <authorList>
            <person name="Lucero-Rivera Y.E."/>
            <person name="Tovar-Ramirez D."/>
        </authorList>
    </citation>
    <scope>NUCLEOTIDE SEQUENCE [LARGE SCALE GENOMIC DNA]</scope>
    <source>
        <strain evidence="2">Araruama</strain>
    </source>
</reference>
<sequence>MVKKTFVLNIQGNEVLLINNEPHNLPFSQIFEIHTSVILESASERFNCWDGDIQSFQNPFEFTIQTDMAITANVYPVPDWQTEIHVDREVDNTDVMQHTSVFLGVASQAYTQNADDLPDHYSCDIVLNDQSFNALKKDIQKDCFNEYQWRISVDPHGNEGNPYVQTTAIISWDVSTLSSEGNYIFKNSAGEILISDMRLTPKYEVTGTSYSSFTIRWNQHETFDIHLTQG</sequence>
<dbReference type="AlphaFoldDB" id="A0A1V1NYL3"/>
<dbReference type="EMBL" id="ATBP01001281">
    <property type="protein sequence ID" value="ETR67641.1"/>
    <property type="molecule type" value="Genomic_DNA"/>
</dbReference>
<accession>A0A1V1NYL3</accession>
<organism evidence="1 2">
    <name type="scientific">Candidatus Magnetoglobus multicellularis str. Araruama</name>
    <dbReference type="NCBI Taxonomy" id="890399"/>
    <lineage>
        <taxon>Bacteria</taxon>
        <taxon>Pseudomonadati</taxon>
        <taxon>Thermodesulfobacteriota</taxon>
        <taxon>Desulfobacteria</taxon>
        <taxon>Desulfobacterales</taxon>
        <taxon>Desulfobacteraceae</taxon>
        <taxon>Candidatus Magnetoglobus</taxon>
    </lineage>
</organism>
<proteinExistence type="predicted"/>
<evidence type="ECO:0000313" key="1">
    <source>
        <dbReference type="EMBL" id="ETR67641.1"/>
    </source>
</evidence>
<protein>
    <submittedName>
        <fullName evidence="1">Uncharacterized protein</fullName>
    </submittedName>
</protein>
<gene>
    <name evidence="1" type="ORF">OMM_11371</name>
</gene>
<name>A0A1V1NYL3_9BACT</name>